<dbReference type="EMBL" id="SRLO01000855">
    <property type="protein sequence ID" value="TNN45279.1"/>
    <property type="molecule type" value="Genomic_DNA"/>
</dbReference>
<feature type="compositionally biased region" description="Basic residues" evidence="1">
    <location>
        <begin position="48"/>
        <end position="81"/>
    </location>
</feature>
<evidence type="ECO:0000256" key="1">
    <source>
        <dbReference type="SAM" id="MobiDB-lite"/>
    </source>
</evidence>
<name>A0A4Z2FVP2_9TELE</name>
<feature type="region of interest" description="Disordered" evidence="1">
    <location>
        <begin position="1"/>
        <end position="81"/>
    </location>
</feature>
<keyword evidence="3" id="KW-1185">Reference proteome</keyword>
<evidence type="ECO:0000313" key="3">
    <source>
        <dbReference type="Proteomes" id="UP000314294"/>
    </source>
</evidence>
<accession>A0A4Z2FVP2</accession>
<sequence length="81" mass="8949">MTGSRVRWSQVESGGVRWTQVDSGGVAESTNGSPVRRLDSGSSGSFRRAVRGAKAKRRIPGRRRSPCSSRRCRSCRKPQEE</sequence>
<dbReference type="Proteomes" id="UP000314294">
    <property type="component" value="Unassembled WGS sequence"/>
</dbReference>
<proteinExistence type="predicted"/>
<comment type="caution">
    <text evidence="2">The sequence shown here is derived from an EMBL/GenBank/DDBJ whole genome shotgun (WGS) entry which is preliminary data.</text>
</comment>
<dbReference type="AlphaFoldDB" id="A0A4Z2FVP2"/>
<protein>
    <submittedName>
        <fullName evidence="2">Uncharacterized protein</fullName>
    </submittedName>
</protein>
<gene>
    <name evidence="2" type="ORF">EYF80_044509</name>
</gene>
<reference evidence="2 3" key="1">
    <citation type="submission" date="2019-03" db="EMBL/GenBank/DDBJ databases">
        <title>First draft genome of Liparis tanakae, snailfish: a comprehensive survey of snailfish specific genes.</title>
        <authorList>
            <person name="Kim W."/>
            <person name="Song I."/>
            <person name="Jeong J.-H."/>
            <person name="Kim D."/>
            <person name="Kim S."/>
            <person name="Ryu S."/>
            <person name="Song J.Y."/>
            <person name="Lee S.K."/>
        </authorList>
    </citation>
    <scope>NUCLEOTIDE SEQUENCE [LARGE SCALE GENOMIC DNA]</scope>
    <source>
        <tissue evidence="2">Muscle</tissue>
    </source>
</reference>
<evidence type="ECO:0000313" key="2">
    <source>
        <dbReference type="EMBL" id="TNN45279.1"/>
    </source>
</evidence>
<organism evidence="2 3">
    <name type="scientific">Liparis tanakae</name>
    <name type="common">Tanaka's snailfish</name>
    <dbReference type="NCBI Taxonomy" id="230148"/>
    <lineage>
        <taxon>Eukaryota</taxon>
        <taxon>Metazoa</taxon>
        <taxon>Chordata</taxon>
        <taxon>Craniata</taxon>
        <taxon>Vertebrata</taxon>
        <taxon>Euteleostomi</taxon>
        <taxon>Actinopterygii</taxon>
        <taxon>Neopterygii</taxon>
        <taxon>Teleostei</taxon>
        <taxon>Neoteleostei</taxon>
        <taxon>Acanthomorphata</taxon>
        <taxon>Eupercaria</taxon>
        <taxon>Perciformes</taxon>
        <taxon>Cottioidei</taxon>
        <taxon>Cottales</taxon>
        <taxon>Liparidae</taxon>
        <taxon>Liparis</taxon>
    </lineage>
</organism>